<comment type="caution">
    <text evidence="2">The sequence shown here is derived from an EMBL/GenBank/DDBJ whole genome shotgun (WGS) entry which is preliminary data.</text>
</comment>
<dbReference type="NCBIfam" id="TIGR03757">
    <property type="entry name" value="conj_TIGR03757"/>
    <property type="match status" value="1"/>
</dbReference>
<keyword evidence="3" id="KW-1185">Reference proteome</keyword>
<keyword evidence="1" id="KW-0732">Signal</keyword>
<dbReference type="STRING" id="50340.PF66_03219"/>
<dbReference type="Proteomes" id="UP000037931">
    <property type="component" value="Unassembled WGS sequence"/>
</dbReference>
<evidence type="ECO:0000313" key="3">
    <source>
        <dbReference type="Proteomes" id="UP000037931"/>
    </source>
</evidence>
<sequence precursor="true">MNIHPLLRLCSPAVLFACLSPCLAETWVITDSAHPVDVSADTRLIHLDRLDQLEVALFENLPPDPAQALAAFGEIMSAEVSANISRAHQDIVDAWSLGISRIPAVVVDRQYVVYGDPNLERALDRIGRFRSAAR</sequence>
<dbReference type="GO" id="GO:0008234">
    <property type="term" value="F:cysteine-type peptidase activity"/>
    <property type="evidence" value="ECO:0007669"/>
    <property type="project" value="InterPro"/>
</dbReference>
<organism evidence="2 3">
    <name type="scientific">Pseudomonas asplenii</name>
    <dbReference type="NCBI Taxonomy" id="53407"/>
    <lineage>
        <taxon>Bacteria</taxon>
        <taxon>Pseudomonadati</taxon>
        <taxon>Pseudomonadota</taxon>
        <taxon>Gammaproteobacteria</taxon>
        <taxon>Pseudomonadales</taxon>
        <taxon>Pseudomonadaceae</taxon>
        <taxon>Pseudomonas</taxon>
    </lineage>
</organism>
<dbReference type="RefSeq" id="WP_054063209.1">
    <property type="nucleotide sequence ID" value="NZ_JSYZ01000011.1"/>
</dbReference>
<dbReference type="Pfam" id="PF07511">
    <property type="entry name" value="DUF1525"/>
    <property type="match status" value="1"/>
</dbReference>
<protein>
    <submittedName>
        <fullName evidence="2">Integrating conjugative element protein, PFL_4709 family</fullName>
    </submittedName>
</protein>
<proteinExistence type="predicted"/>
<evidence type="ECO:0000256" key="1">
    <source>
        <dbReference type="SAM" id="SignalP"/>
    </source>
</evidence>
<dbReference type="AlphaFoldDB" id="A0A0N0E3I2"/>
<dbReference type="GO" id="GO:0006508">
    <property type="term" value="P:proteolysis"/>
    <property type="evidence" value="ECO:0007669"/>
    <property type="project" value="InterPro"/>
</dbReference>
<dbReference type="InterPro" id="IPR011090">
    <property type="entry name" value="Integr_conj_element_PFL4709"/>
</dbReference>
<accession>A0A0N0E3I2</accession>
<feature type="chain" id="PRO_5005847236" evidence="1">
    <location>
        <begin position="25"/>
        <end position="134"/>
    </location>
</feature>
<dbReference type="EMBL" id="JSYZ01000011">
    <property type="protein sequence ID" value="KPA90086.1"/>
    <property type="molecule type" value="Genomic_DNA"/>
</dbReference>
<name>A0A0N0E3I2_9PSED</name>
<reference evidence="2 3" key="1">
    <citation type="journal article" date="2015" name="PLoS ONE">
        <title>Rice-Infecting Pseudomonas Genomes Are Highly Accessorized and Harbor Multiple Putative Virulence Mechanisms to Cause Sheath Brown Rot.</title>
        <authorList>
            <person name="Quibod I.L."/>
            <person name="Grande G."/>
            <person name="Oreiro E.G."/>
            <person name="Borja F.N."/>
            <person name="Dossa G.S."/>
            <person name="Mauleon R."/>
            <person name="Cruz C.V."/>
            <person name="Oliva R."/>
        </authorList>
    </citation>
    <scope>NUCLEOTIDE SEQUENCE [LARGE SCALE GENOMIC DNA]</scope>
    <source>
        <strain evidence="2 3">IRRI 6609</strain>
    </source>
</reference>
<dbReference type="PATRIC" id="fig|50340.43.peg.516"/>
<feature type="signal peptide" evidence="1">
    <location>
        <begin position="1"/>
        <end position="24"/>
    </location>
</feature>
<dbReference type="OrthoDB" id="8448784at2"/>
<evidence type="ECO:0000313" key="2">
    <source>
        <dbReference type="EMBL" id="KPA90086.1"/>
    </source>
</evidence>
<gene>
    <name evidence="2" type="ORF">PF66_03219</name>
</gene>